<dbReference type="OMA" id="QKSYCRT"/>
<name>A0CBA1_PARTE</name>
<feature type="repeat" description="WD" evidence="1">
    <location>
        <begin position="106"/>
        <end position="138"/>
    </location>
</feature>
<organism evidence="2 3">
    <name type="scientific">Paramecium tetraurelia</name>
    <dbReference type="NCBI Taxonomy" id="5888"/>
    <lineage>
        <taxon>Eukaryota</taxon>
        <taxon>Sar</taxon>
        <taxon>Alveolata</taxon>
        <taxon>Ciliophora</taxon>
        <taxon>Intramacronucleata</taxon>
        <taxon>Oligohymenophorea</taxon>
        <taxon>Peniculida</taxon>
        <taxon>Parameciidae</taxon>
        <taxon>Paramecium</taxon>
    </lineage>
</organism>
<dbReference type="SUPFAM" id="SSF50978">
    <property type="entry name" value="WD40 repeat-like"/>
    <property type="match status" value="1"/>
</dbReference>
<accession>A0CBA1</accession>
<evidence type="ECO:0000313" key="2">
    <source>
        <dbReference type="EMBL" id="CAK68068.1"/>
    </source>
</evidence>
<dbReference type="InParanoid" id="A0CBA1"/>
<dbReference type="InterPro" id="IPR036322">
    <property type="entry name" value="WD40_repeat_dom_sf"/>
</dbReference>
<dbReference type="PROSITE" id="PS50294">
    <property type="entry name" value="WD_REPEATS_REGION"/>
    <property type="match status" value="1"/>
</dbReference>
<sequence length="340" mass="38758">MQQDPAQKAICYELLPNSFIKQKSYCRTIAINNDNSLLLVGSQSIIKVYQFKQGVTKFIQYLHKHSKAATTLNFFSQGNFFSGSDDGQIIMWSTNLISKAKYLQSLQNHSKSILCVALNNQENLIVSGSYDTTIKFWNSPFQNLKQWCCSETISVHTQPVYGLSMNEQNKLISCGFDCLLLVIQLQEDTKWIIKQKIKVELWGYRVCFINNEIFTFQSSLQTHLCIFQLDKTTKTYINSYNLAVKGGGQLCSSLFPSIFNSQKSVIMNKNGAHVNLIKLNKNKNRLGNEECVLKLEQSINFGTDMYDIANIFGTMSKDGNFLVTWDANTEKIQIRVFKGQ</sequence>
<dbReference type="SMART" id="SM00320">
    <property type="entry name" value="WD40"/>
    <property type="match status" value="4"/>
</dbReference>
<dbReference type="HOGENOM" id="CLU_019203_0_0_1"/>
<dbReference type="AlphaFoldDB" id="A0CBA1"/>
<proteinExistence type="predicted"/>
<keyword evidence="3" id="KW-1185">Reference proteome</keyword>
<dbReference type="PANTHER" id="PTHR19920:SF0">
    <property type="entry name" value="CYTOSOLIC IRON-SULFUR PROTEIN ASSEMBLY PROTEIN CIAO1-RELATED"/>
    <property type="match status" value="1"/>
</dbReference>
<dbReference type="Pfam" id="PF00400">
    <property type="entry name" value="WD40"/>
    <property type="match status" value="2"/>
</dbReference>
<dbReference type="EMBL" id="CT868057">
    <property type="protein sequence ID" value="CAK68068.1"/>
    <property type="molecule type" value="Genomic_DNA"/>
</dbReference>
<dbReference type="OrthoDB" id="71437at2759"/>
<gene>
    <name evidence="2" type="ORF">GSPATT00036851001</name>
</gene>
<dbReference type="Gene3D" id="2.130.10.10">
    <property type="entry name" value="YVTN repeat-like/Quinoprotein amine dehydrogenase"/>
    <property type="match status" value="1"/>
</dbReference>
<dbReference type="STRING" id="5888.A0CBA1"/>
<dbReference type="GO" id="GO:0016226">
    <property type="term" value="P:iron-sulfur cluster assembly"/>
    <property type="evidence" value="ECO:0000318"/>
    <property type="project" value="GO_Central"/>
</dbReference>
<reference evidence="2 3" key="1">
    <citation type="journal article" date="2006" name="Nature">
        <title>Global trends of whole-genome duplications revealed by the ciliate Paramecium tetraurelia.</title>
        <authorList>
            <consortium name="Genoscope"/>
            <person name="Aury J.-M."/>
            <person name="Jaillon O."/>
            <person name="Duret L."/>
            <person name="Noel B."/>
            <person name="Jubin C."/>
            <person name="Porcel B.M."/>
            <person name="Segurens B."/>
            <person name="Daubin V."/>
            <person name="Anthouard V."/>
            <person name="Aiach N."/>
            <person name="Arnaiz O."/>
            <person name="Billaut A."/>
            <person name="Beisson J."/>
            <person name="Blanc I."/>
            <person name="Bouhouche K."/>
            <person name="Camara F."/>
            <person name="Duharcourt S."/>
            <person name="Guigo R."/>
            <person name="Gogendeau D."/>
            <person name="Katinka M."/>
            <person name="Keller A.-M."/>
            <person name="Kissmehl R."/>
            <person name="Klotz C."/>
            <person name="Koll F."/>
            <person name="Le Moue A."/>
            <person name="Lepere C."/>
            <person name="Malinsky S."/>
            <person name="Nowacki M."/>
            <person name="Nowak J.K."/>
            <person name="Plattner H."/>
            <person name="Poulain J."/>
            <person name="Ruiz F."/>
            <person name="Serrano V."/>
            <person name="Zagulski M."/>
            <person name="Dessen P."/>
            <person name="Betermier M."/>
            <person name="Weissenbach J."/>
            <person name="Scarpelli C."/>
            <person name="Schachter V."/>
            <person name="Sperling L."/>
            <person name="Meyer E."/>
            <person name="Cohen J."/>
            <person name="Wincker P."/>
        </authorList>
    </citation>
    <scope>NUCLEOTIDE SEQUENCE [LARGE SCALE GENOMIC DNA]</scope>
    <source>
        <strain evidence="2 3">Stock d4-2</strain>
    </source>
</reference>
<dbReference type="GO" id="GO:0097361">
    <property type="term" value="C:cytosolic [4Fe-4S] assembly targeting complex"/>
    <property type="evidence" value="ECO:0000318"/>
    <property type="project" value="GO_Central"/>
</dbReference>
<keyword evidence="1" id="KW-0853">WD repeat</keyword>
<protein>
    <submittedName>
        <fullName evidence="2">Uncharacterized protein</fullName>
    </submittedName>
</protein>
<evidence type="ECO:0000313" key="3">
    <source>
        <dbReference type="Proteomes" id="UP000000600"/>
    </source>
</evidence>
<dbReference type="PROSITE" id="PS50082">
    <property type="entry name" value="WD_REPEATS_2"/>
    <property type="match status" value="1"/>
</dbReference>
<dbReference type="InterPro" id="IPR001680">
    <property type="entry name" value="WD40_rpt"/>
</dbReference>
<dbReference type="KEGG" id="ptm:GSPATT00036851001"/>
<dbReference type="PANTHER" id="PTHR19920">
    <property type="entry name" value="WD40 PROTEIN CIAO1"/>
    <property type="match status" value="1"/>
</dbReference>
<dbReference type="eggNOG" id="KOG0266">
    <property type="taxonomic scope" value="Eukaryota"/>
</dbReference>
<dbReference type="GeneID" id="5021261"/>
<evidence type="ECO:0000256" key="1">
    <source>
        <dbReference type="PROSITE-ProRule" id="PRU00221"/>
    </source>
</evidence>
<dbReference type="Proteomes" id="UP000000600">
    <property type="component" value="Unassembled WGS sequence"/>
</dbReference>
<dbReference type="InterPro" id="IPR015943">
    <property type="entry name" value="WD40/YVTN_repeat-like_dom_sf"/>
</dbReference>
<dbReference type="RefSeq" id="XP_001435465.1">
    <property type="nucleotide sequence ID" value="XM_001435428.2"/>
</dbReference>